<evidence type="ECO:0000313" key="2">
    <source>
        <dbReference type="EMBL" id="QCI12981.1"/>
    </source>
</evidence>
<reference evidence="3" key="1">
    <citation type="submission" date="2019-04" db="EMBL/GenBank/DDBJ databases">
        <title>Genome sequence of Pseudomonas putida 1290, an auxin catabolizing strain.</title>
        <authorList>
            <person name="Laird T.S."/>
            <person name="Leveau J.H.J."/>
        </authorList>
    </citation>
    <scope>NUCLEOTIDE SEQUENCE [LARGE SCALE GENOMIC DNA]</scope>
    <source>
        <strain evidence="3">1290</strain>
    </source>
</reference>
<feature type="region of interest" description="Disordered" evidence="1">
    <location>
        <begin position="42"/>
        <end position="66"/>
    </location>
</feature>
<proteinExistence type="predicted"/>
<name>A0A4D6XFA3_PSEPU</name>
<gene>
    <name evidence="2" type="ORF">E6B08_17080</name>
</gene>
<sequence>MPANRPSQIQPDLSHCAVPVGAGLPANTGQARAIHHGAGFAGKAASHTRDAAPSITRAAETPGNCG</sequence>
<evidence type="ECO:0000256" key="1">
    <source>
        <dbReference type="SAM" id="MobiDB-lite"/>
    </source>
</evidence>
<dbReference type="EMBL" id="CP039371">
    <property type="protein sequence ID" value="QCI12981.1"/>
    <property type="molecule type" value="Genomic_DNA"/>
</dbReference>
<accession>A0A4D6XFA3</accession>
<evidence type="ECO:0000313" key="3">
    <source>
        <dbReference type="Proteomes" id="UP000298551"/>
    </source>
</evidence>
<dbReference type="Proteomes" id="UP000298551">
    <property type="component" value="Chromosome"/>
</dbReference>
<organism evidence="2 3">
    <name type="scientific">Pseudomonas putida</name>
    <name type="common">Arthrobacter siderocapsulatus</name>
    <dbReference type="NCBI Taxonomy" id="303"/>
    <lineage>
        <taxon>Bacteria</taxon>
        <taxon>Pseudomonadati</taxon>
        <taxon>Pseudomonadota</taxon>
        <taxon>Gammaproteobacteria</taxon>
        <taxon>Pseudomonadales</taxon>
        <taxon>Pseudomonadaceae</taxon>
        <taxon>Pseudomonas</taxon>
    </lineage>
</organism>
<dbReference type="AlphaFoldDB" id="A0A4D6XFA3"/>
<protein>
    <submittedName>
        <fullName evidence="2">Uncharacterized protein</fullName>
    </submittedName>
</protein>